<dbReference type="Gene3D" id="3.20.20.60">
    <property type="entry name" value="Phosphoenolpyruvate-binding domains"/>
    <property type="match status" value="1"/>
</dbReference>
<dbReference type="InterPro" id="IPR015813">
    <property type="entry name" value="Pyrv/PenolPyrv_kinase-like_dom"/>
</dbReference>
<sequence length="256" mass="27007">MPAPENPFKKALAAGDMLYGCWAGFADAYATEILGTAGFDWLVLDGEHAPNDVRSLSVQIQALQGSASHPVVRVPIGEDWIIKQVLDAGAQSLLVPMVDTAEQTQALVKAMRYPPEGVRGSGAALARASGFGAIPDYITTANDQMCLIVQIESRAALENLDAICAIDGVDAAFIGPSDLANDMGYRGDATQPEVMDAMQDALARIKASGKAPGILAVDQDTALMYRDWGGQMLAVGIDVLLFAQSARALAAKWRDG</sequence>
<dbReference type="PANTHER" id="PTHR30502:SF4">
    <property type="entry name" value="5-KETO-4-DEOXY-D-GLUCARATE ALDOLASE"/>
    <property type="match status" value="1"/>
</dbReference>
<reference evidence="5 6" key="1">
    <citation type="submission" date="2024-02" db="EMBL/GenBank/DDBJ databases">
        <title>Roseovarius strain W115 nov., isolated from a marine algae.</title>
        <authorList>
            <person name="Lee M.W."/>
            <person name="Lee J.K."/>
            <person name="Kim J.M."/>
            <person name="Choi D.G."/>
            <person name="Baek J.H."/>
            <person name="Bayburt H."/>
            <person name="Jung J.J."/>
            <person name="Han D.M."/>
            <person name="Jeon C.O."/>
        </authorList>
    </citation>
    <scope>NUCLEOTIDE SEQUENCE [LARGE SCALE GENOMIC DNA]</scope>
    <source>
        <strain evidence="5 6">W115</strain>
    </source>
</reference>
<evidence type="ECO:0000256" key="3">
    <source>
        <dbReference type="ARBA" id="ARBA00045074"/>
    </source>
</evidence>
<accession>A0ABZ2TI50</accession>
<evidence type="ECO:0000256" key="2">
    <source>
        <dbReference type="ARBA" id="ARBA00023239"/>
    </source>
</evidence>
<dbReference type="Proteomes" id="UP001281305">
    <property type="component" value="Chromosome"/>
</dbReference>
<dbReference type="PANTHER" id="PTHR30502">
    <property type="entry name" value="2-KETO-3-DEOXY-L-RHAMNONATE ALDOLASE"/>
    <property type="match status" value="1"/>
</dbReference>
<evidence type="ECO:0000256" key="1">
    <source>
        <dbReference type="ARBA" id="ARBA00022723"/>
    </source>
</evidence>
<dbReference type="InterPro" id="IPR005000">
    <property type="entry name" value="Aldolase/citrate-lyase_domain"/>
</dbReference>
<keyword evidence="2 5" id="KW-0456">Lyase</keyword>
<protein>
    <submittedName>
        <fullName evidence="5">HpcH/HpaI aldolase/citrate lyase family protein</fullName>
    </submittedName>
</protein>
<name>A0ABZ2TI50_9RHOB</name>
<dbReference type="RefSeq" id="WP_317056105.1">
    <property type="nucleotide sequence ID" value="NZ_CP146606.1"/>
</dbReference>
<evidence type="ECO:0000313" key="5">
    <source>
        <dbReference type="EMBL" id="WYK19407.1"/>
    </source>
</evidence>
<keyword evidence="6" id="KW-1185">Reference proteome</keyword>
<comment type="catalytic activity">
    <reaction evidence="3">
        <text>D-glyceraldehyde + pyruvate = 2-dehydro-3-deoxy-L-galactonate</text>
        <dbReference type="Rhea" id="RHEA:80055"/>
        <dbReference type="ChEBI" id="CHEBI:15361"/>
        <dbReference type="ChEBI" id="CHEBI:17378"/>
        <dbReference type="ChEBI" id="CHEBI:75545"/>
    </reaction>
</comment>
<evidence type="ECO:0000313" key="6">
    <source>
        <dbReference type="Proteomes" id="UP001281305"/>
    </source>
</evidence>
<keyword evidence="1" id="KW-0479">Metal-binding</keyword>
<feature type="domain" description="HpcH/HpaI aldolase/citrate lyase" evidence="4">
    <location>
        <begin position="19"/>
        <end position="243"/>
    </location>
</feature>
<dbReference type="SUPFAM" id="SSF51621">
    <property type="entry name" value="Phosphoenolpyruvate/pyruvate domain"/>
    <property type="match status" value="1"/>
</dbReference>
<organism evidence="5 6">
    <name type="scientific">Roseovarius rhodophyticola</name>
    <dbReference type="NCBI Taxonomy" id="3080827"/>
    <lineage>
        <taxon>Bacteria</taxon>
        <taxon>Pseudomonadati</taxon>
        <taxon>Pseudomonadota</taxon>
        <taxon>Alphaproteobacteria</taxon>
        <taxon>Rhodobacterales</taxon>
        <taxon>Roseobacteraceae</taxon>
        <taxon>Roseovarius</taxon>
    </lineage>
</organism>
<evidence type="ECO:0000259" key="4">
    <source>
        <dbReference type="Pfam" id="PF03328"/>
    </source>
</evidence>
<gene>
    <name evidence="5" type="ORF">RZS32_005940</name>
</gene>
<proteinExistence type="predicted"/>
<dbReference type="InterPro" id="IPR040442">
    <property type="entry name" value="Pyrv_kinase-like_dom_sf"/>
</dbReference>
<dbReference type="Pfam" id="PF03328">
    <property type="entry name" value="HpcH_HpaI"/>
    <property type="match status" value="1"/>
</dbReference>
<dbReference type="EMBL" id="CP146606">
    <property type="protein sequence ID" value="WYK19407.1"/>
    <property type="molecule type" value="Genomic_DNA"/>
</dbReference>
<dbReference type="InterPro" id="IPR050251">
    <property type="entry name" value="HpcH-HpaI_aldolase"/>
</dbReference>
<dbReference type="GO" id="GO:0016829">
    <property type="term" value="F:lyase activity"/>
    <property type="evidence" value="ECO:0007669"/>
    <property type="project" value="UniProtKB-KW"/>
</dbReference>